<reference evidence="2 3" key="1">
    <citation type="submission" date="2019-08" db="EMBL/GenBank/DDBJ databases">
        <title>Genomes of Antarctic Bizionia species.</title>
        <authorList>
            <person name="Bowman J.P."/>
        </authorList>
    </citation>
    <scope>NUCLEOTIDE SEQUENCE [LARGE SCALE GENOMIC DNA]</scope>
    <source>
        <strain evidence="2 3">HFD</strain>
    </source>
</reference>
<sequence length="116" mass="13644">MPEQLVTVKEVFINNNCPECFSKEGLHLTFKQKFIDTRFYKSIGKDIFTEMHCTICETPIYPQRWTEDIERVYRYQNKALTPEKPSTQLKKLSWILVGLVIGIIITSIVLTLYLRV</sequence>
<proteinExistence type="predicted"/>
<comment type="caution">
    <text evidence="2">The sequence shown here is derived from an EMBL/GenBank/DDBJ whole genome shotgun (WGS) entry which is preliminary data.</text>
</comment>
<keyword evidence="3" id="KW-1185">Reference proteome</keyword>
<evidence type="ECO:0000313" key="2">
    <source>
        <dbReference type="EMBL" id="TYB70689.1"/>
    </source>
</evidence>
<dbReference type="AlphaFoldDB" id="A0A8H2LBH4"/>
<feature type="transmembrane region" description="Helical" evidence="1">
    <location>
        <begin position="92"/>
        <end position="114"/>
    </location>
</feature>
<dbReference type="EMBL" id="VSKM01000016">
    <property type="protein sequence ID" value="TYB70689.1"/>
    <property type="molecule type" value="Genomic_DNA"/>
</dbReference>
<accession>A0A8H2LBH4</accession>
<protein>
    <submittedName>
        <fullName evidence="2">Uncharacterized protein</fullName>
    </submittedName>
</protein>
<name>A0A8H2LBH4_9FLAO</name>
<keyword evidence="1" id="KW-0812">Transmembrane</keyword>
<keyword evidence="1" id="KW-1133">Transmembrane helix</keyword>
<dbReference type="RefSeq" id="WP_148370759.1">
    <property type="nucleotide sequence ID" value="NZ_VSKM01000016.1"/>
</dbReference>
<keyword evidence="1" id="KW-0472">Membrane</keyword>
<gene>
    <name evidence="2" type="ORF">ES676_13000</name>
</gene>
<evidence type="ECO:0000313" key="3">
    <source>
        <dbReference type="Proteomes" id="UP000323324"/>
    </source>
</evidence>
<organism evidence="2 3">
    <name type="scientific">Bizionia saleffrena</name>
    <dbReference type="NCBI Taxonomy" id="291189"/>
    <lineage>
        <taxon>Bacteria</taxon>
        <taxon>Pseudomonadati</taxon>
        <taxon>Bacteroidota</taxon>
        <taxon>Flavobacteriia</taxon>
        <taxon>Flavobacteriales</taxon>
        <taxon>Flavobacteriaceae</taxon>
        <taxon>Bizionia</taxon>
    </lineage>
</organism>
<dbReference type="Proteomes" id="UP000323324">
    <property type="component" value="Unassembled WGS sequence"/>
</dbReference>
<evidence type="ECO:0000256" key="1">
    <source>
        <dbReference type="SAM" id="Phobius"/>
    </source>
</evidence>